<protein>
    <recommendedName>
        <fullName evidence="5">DUF11 domain-containing protein</fullName>
    </recommendedName>
</protein>
<organism evidence="3 4">
    <name type="scientific">Ramlibacter pinisoli</name>
    <dbReference type="NCBI Taxonomy" id="2682844"/>
    <lineage>
        <taxon>Bacteria</taxon>
        <taxon>Pseudomonadati</taxon>
        <taxon>Pseudomonadota</taxon>
        <taxon>Betaproteobacteria</taxon>
        <taxon>Burkholderiales</taxon>
        <taxon>Comamonadaceae</taxon>
        <taxon>Ramlibacter</taxon>
    </lineage>
</organism>
<proteinExistence type="predicted"/>
<feature type="compositionally biased region" description="Polar residues" evidence="1">
    <location>
        <begin position="1543"/>
        <end position="1561"/>
    </location>
</feature>
<feature type="region of interest" description="Disordered" evidence="1">
    <location>
        <begin position="1541"/>
        <end position="1561"/>
    </location>
</feature>
<evidence type="ECO:0008006" key="5">
    <source>
        <dbReference type="Google" id="ProtNLM"/>
    </source>
</evidence>
<evidence type="ECO:0000256" key="1">
    <source>
        <dbReference type="SAM" id="MobiDB-lite"/>
    </source>
</evidence>
<dbReference type="Proteomes" id="UP000469385">
    <property type="component" value="Unassembled WGS sequence"/>
</dbReference>
<dbReference type="SUPFAM" id="SSF117074">
    <property type="entry name" value="Hypothetical protein PA1324"/>
    <property type="match status" value="1"/>
</dbReference>
<feature type="signal peptide" evidence="2">
    <location>
        <begin position="1"/>
        <end position="18"/>
    </location>
</feature>
<sequence>MFLLVLFLFTVLVPAVRAATPPNTTITNTASVVYTVGGTAVTSTGATSVVTATATPSVALPAAIRFLGLMPALAALPAGAASWQMVQPTACTPASGTPATLAPPTQPGAGALAIPSSQLLASASAYNGRDVAFIEVTDASANADGAVADTVSVTVTSAGGERETLTLTETGPSTGVFLGYIPLVAGAVQAGNCSLQAAANQRLTATYIQSGSSAVVTSVALVDPLGLVFDSATGQPVNGVRVTLIDVATGLPAQVRGNDGVSTYPSSVLTGSTVTDSGGTVYALAPGRYQFPRVVAPGSYRFQVEPAAGYTYPSKVVDATLQALPGAPFVLGDVSRGASFTVLPGPPFEADIPLDPPAVGQLDILKTAGKAIGSVGDFVPYSLALSTTSAAPLAGVRVADRLPPGFRYRAGSARLNDAPLADPQIGADGRSLVFAVGTVASGSPVTLRYVAAIGPSAQVGPAENVAQAVAPLTSNTAKAVVSVVDELNRSRAFLVGRVTLAASCEASERDPTQLRGLPGVRVLLQDGTYVVTDAEGQWHIDNLRPGTHVVQLDTATLPSGWQLRRCDPDSRSGGRDFSQFVNLRGGTLWRADFRLVAVPSCMEQQLRRDGQRLELRLAAPVANDAVSATLMWPAGTQPVPGSVLLDGQPAPGVQVEPEFLALRLPAQPGRWEHRLSVELAQAPVGPVSLSARVQPPGGTAVGLPLLHLEPGAAAAQQCAELPGLPPTAVRSAPVPQPAADARPAAAPAGPQLVEQLPYDDKWLAAAPAGIEWLHPRAGFVPALPAVKVAVKHGRGQGVELRVNGKPVDPLRFEGALLSPNGEVALANWRGVDLRNGSNLLELTVYDDKHEPVFRESRIIHYGVNPAKANLEPQRSKLVADGRSVPVIAVRLLDIEGQPVRRGATGELQLNAPYLTKQQADAIQGDPLSGSLGGRPRYEIGDDGVALIALQPTSQSGEVVLRFDFGDNRTSEVRAWLESDARDWVLVGFAEGTAGHKRLAGNMEALQDAGADAQLFDRDRLAFYAKGMVKGEYLLTAAYDSAKEQGPSSRNALRQVIDPNRYYTLYGDATQAHADGASLRKLYLKIEKKQFYALFGDFDTGLTVTELGRYSRTLNGLKSEFKGERVGYNAFASRTTQAYLKDEIQGDGTSGLYRLRARGLLLNSEKLRIEVRDRFQPTRVLSSRDLTPYLDYQIDVDAGTILLRSPLATRDTDFNPVFLVAEYETVDGEAGWTYGGRAALQVTGRTEVGITRIHEGTVGREGNLTAADATVRIDDATRMKLELATSTAQSATGAQSGNAYLAEVVHDNGITALRAHARQQEPGFGLGQQAVVAQGQRDAGAQARLRLTDRLELQGQVLRQEDLATGASRQLVEGRAQWQVDEQLRVSAGARTAAETDAKGVEGETRQLTAGASYEALERKLVLRASTDIDAGSSGTVNYPNRLALGADYRVAPGTTLTAVQEFARGRELSANTSRVGLRTELWRGAELLGGVGNETVMDAGRLYASLGLVQKVKLDERWTADAALDQTRTLRGGVVNPLGVNQPLASGSNSTQPSATASSSGYNLVSDGTAVSVGLAYRDDRWSGNSRIEWRGSDTESKLNLLLGVQRRLDRGEAVAAGLALSTVRGGANDGSKATARVSYAWRPDNSDWIWLDRLEYTQESSPSLATRLLVRKLVNNLNANWKPNRRTQVALQYGAKFVRETLQDQTASGYTDLIGAEARYDVTEKWDIGVHAGMLHAWSTHSVSQHLGLSVGYRMATNTWVSVGYNSLGFDDKDFAGAEYRARGVYVNMRVKFDQDTFDLNDRAKGQLPLK</sequence>
<dbReference type="InterPro" id="IPR047589">
    <property type="entry name" value="DUF11_rpt"/>
</dbReference>
<dbReference type="EMBL" id="WSEL01000003">
    <property type="protein sequence ID" value="MVQ30320.1"/>
    <property type="molecule type" value="Genomic_DNA"/>
</dbReference>
<gene>
    <name evidence="3" type="ORF">GON04_12730</name>
</gene>
<name>A0A6N8IW31_9BURK</name>
<evidence type="ECO:0000313" key="4">
    <source>
        <dbReference type="Proteomes" id="UP000469385"/>
    </source>
</evidence>
<keyword evidence="2" id="KW-0732">Signal</keyword>
<comment type="caution">
    <text evidence="3">The sequence shown here is derived from an EMBL/GenBank/DDBJ whole genome shotgun (WGS) entry which is preliminary data.</text>
</comment>
<feature type="chain" id="PRO_5026832567" description="DUF11 domain-containing protein" evidence="2">
    <location>
        <begin position="19"/>
        <end position="1812"/>
    </location>
</feature>
<keyword evidence="4" id="KW-1185">Reference proteome</keyword>
<reference evidence="3 4" key="1">
    <citation type="submission" date="2019-12" db="EMBL/GenBank/DDBJ databases">
        <authorList>
            <person name="Huq M.A."/>
        </authorList>
    </citation>
    <scope>NUCLEOTIDE SEQUENCE [LARGE SCALE GENOMIC DNA]</scope>
    <source>
        <strain evidence="3 4">MAH-25</strain>
    </source>
</reference>
<evidence type="ECO:0000313" key="3">
    <source>
        <dbReference type="EMBL" id="MVQ30320.1"/>
    </source>
</evidence>
<evidence type="ECO:0000256" key="2">
    <source>
        <dbReference type="SAM" id="SignalP"/>
    </source>
</evidence>
<accession>A0A6N8IW31</accession>
<dbReference type="NCBIfam" id="TIGR01451">
    <property type="entry name" value="B_ant_repeat"/>
    <property type="match status" value="1"/>
</dbReference>